<sequence length="192" mass="22414">MKYVSIAFSMLLILHACGPRVQTGKTANVDMRSYQTYAWLPNGDSILNDKYDSKLLNQTIVSEINQEMQAEGYTLDRTDPDLLLLVHMMFDEETSTVREPVYATYDYYAPAMYVNPYYDRYYYYDYNRVTSIVGYDVDQVEYTEGTLVIDLIDKDSNTVVWRGTAEDYIRPYNLRAQIANYIDEIFDEFPAS</sequence>
<dbReference type="InterPro" id="IPR025411">
    <property type="entry name" value="DUF4136"/>
</dbReference>
<organism evidence="2 3">
    <name type="scientific">Fulvivirga imtechensis AK7</name>
    <dbReference type="NCBI Taxonomy" id="1237149"/>
    <lineage>
        <taxon>Bacteria</taxon>
        <taxon>Pseudomonadati</taxon>
        <taxon>Bacteroidota</taxon>
        <taxon>Cytophagia</taxon>
        <taxon>Cytophagales</taxon>
        <taxon>Fulvivirgaceae</taxon>
        <taxon>Fulvivirga</taxon>
    </lineage>
</organism>
<name>L8JLD5_9BACT</name>
<accession>L8JLD5</accession>
<reference evidence="2 3" key="1">
    <citation type="submission" date="2012-12" db="EMBL/GenBank/DDBJ databases">
        <title>Genome assembly of Fulvivirga imtechensis AK7.</title>
        <authorList>
            <person name="Nupur N."/>
            <person name="Khatri I."/>
            <person name="Kumar R."/>
            <person name="Subramanian S."/>
            <person name="Pinnaka A."/>
        </authorList>
    </citation>
    <scope>NUCLEOTIDE SEQUENCE [LARGE SCALE GENOMIC DNA]</scope>
    <source>
        <strain evidence="2 3">AK7</strain>
    </source>
</reference>
<gene>
    <name evidence="2" type="ORF">C900_05452</name>
</gene>
<evidence type="ECO:0000313" key="2">
    <source>
        <dbReference type="EMBL" id="ELR69063.1"/>
    </source>
</evidence>
<dbReference type="EMBL" id="AMZN01000084">
    <property type="protein sequence ID" value="ELR69063.1"/>
    <property type="molecule type" value="Genomic_DNA"/>
</dbReference>
<keyword evidence="3" id="KW-1185">Reference proteome</keyword>
<dbReference type="AlphaFoldDB" id="L8JLD5"/>
<proteinExistence type="predicted"/>
<dbReference type="Proteomes" id="UP000011135">
    <property type="component" value="Unassembled WGS sequence"/>
</dbReference>
<feature type="domain" description="DUF4136" evidence="1">
    <location>
        <begin position="21"/>
        <end position="190"/>
    </location>
</feature>
<dbReference type="eggNOG" id="ENOG5032YB2">
    <property type="taxonomic scope" value="Bacteria"/>
</dbReference>
<protein>
    <recommendedName>
        <fullName evidence="1">DUF4136 domain-containing protein</fullName>
    </recommendedName>
</protein>
<dbReference type="Pfam" id="PF13590">
    <property type="entry name" value="DUF4136"/>
    <property type="match status" value="1"/>
</dbReference>
<comment type="caution">
    <text evidence="2">The sequence shown here is derived from an EMBL/GenBank/DDBJ whole genome shotgun (WGS) entry which is preliminary data.</text>
</comment>
<evidence type="ECO:0000313" key="3">
    <source>
        <dbReference type="Proteomes" id="UP000011135"/>
    </source>
</evidence>
<dbReference type="STRING" id="1237149.C900_05452"/>
<dbReference type="Gene3D" id="3.30.160.670">
    <property type="match status" value="1"/>
</dbReference>
<evidence type="ECO:0000259" key="1">
    <source>
        <dbReference type="Pfam" id="PF13590"/>
    </source>
</evidence>